<protein>
    <submittedName>
        <fullName evidence="3">Peptidase C25-like protein</fullName>
    </submittedName>
</protein>
<organism evidence="3 4">
    <name type="scientific">Kribbella rubisoli</name>
    <dbReference type="NCBI Taxonomy" id="3075929"/>
    <lineage>
        <taxon>Bacteria</taxon>
        <taxon>Bacillati</taxon>
        <taxon>Actinomycetota</taxon>
        <taxon>Actinomycetes</taxon>
        <taxon>Propionibacteriales</taxon>
        <taxon>Kribbellaceae</taxon>
        <taxon>Kribbella</taxon>
    </lineage>
</organism>
<dbReference type="Proteomes" id="UP000292027">
    <property type="component" value="Unassembled WGS sequence"/>
</dbReference>
<evidence type="ECO:0000313" key="3">
    <source>
        <dbReference type="EMBL" id="RZU11321.1"/>
    </source>
</evidence>
<evidence type="ECO:0000313" key="4">
    <source>
        <dbReference type="Proteomes" id="UP000292027"/>
    </source>
</evidence>
<evidence type="ECO:0000256" key="1">
    <source>
        <dbReference type="SAM" id="MobiDB-lite"/>
    </source>
</evidence>
<dbReference type="GO" id="GO:0006508">
    <property type="term" value="P:proteolysis"/>
    <property type="evidence" value="ECO:0007669"/>
    <property type="project" value="InterPro"/>
</dbReference>
<evidence type="ECO:0000259" key="2">
    <source>
        <dbReference type="Pfam" id="PF01364"/>
    </source>
</evidence>
<feature type="region of interest" description="Disordered" evidence="1">
    <location>
        <begin position="377"/>
        <end position="400"/>
    </location>
</feature>
<name>A0A4Q7WML4_9ACTN</name>
<sequence length="516" mass="54291">MAPPVILKVIVTNRAAARAKYGAGGWRQIRAAVTALVKADAARGITTRLIALDSAADARKVGAAQISAVADVAGTKALIDQIFTAWDPAYLMLLGGPELVCLVNLQNPLWTGDPQDDPDQFIPSDLPYACPTPLTFAASAYRGPTRVVSRMPDLTGVHDCGALLTQLDLAATARTMIRLSPEPVFAVSAKVWQVSTRKSIAGLPDVSGVVNTSPAEGPSWTKNQFAPRLHFVNCHGAEFDPDWYGQATPSNWNLPTALAAKNLPGLAGQVVAAECCYGSAHWPPSAAGGQAGLAMTYLINGAAGVFAATTVAYGPASTNNYADVMCRLFGEEVLNGASLGRAVLAARQRYVAGQPFIDPTDVKTLAQFQLLGDPSAVPFQMPDGGSPPAGRRRRSVVDPPKASAATLARRVTLTAVGTALDQTILASTPEALPQAAIDRETLVGLVGRELPSDLAIRSFGTERTERTERAAGGVPAERSPRVHVAFVPAGRQRPPSLVLVREQPGADPEVRVVVRR</sequence>
<gene>
    <name evidence="3" type="ORF">EV645_6483</name>
</gene>
<feature type="domain" description="Gingipain" evidence="2">
    <location>
        <begin position="253"/>
        <end position="376"/>
    </location>
</feature>
<proteinExistence type="predicted"/>
<accession>A0A4Q7WML4</accession>
<reference evidence="3 4" key="1">
    <citation type="journal article" date="2015" name="Stand. Genomic Sci.">
        <title>Genomic Encyclopedia of Bacterial and Archaeal Type Strains, Phase III: the genomes of soil and plant-associated and newly described type strains.</title>
        <authorList>
            <person name="Whitman W.B."/>
            <person name="Woyke T."/>
            <person name="Klenk H.P."/>
            <person name="Zhou Y."/>
            <person name="Lilburn T.G."/>
            <person name="Beck B.J."/>
            <person name="De Vos P."/>
            <person name="Vandamme P."/>
            <person name="Eisen J.A."/>
            <person name="Garrity G."/>
            <person name="Hugenholtz P."/>
            <person name="Kyrpides N.C."/>
        </authorList>
    </citation>
    <scope>NUCLEOTIDE SEQUENCE [LARGE SCALE GENOMIC DNA]</scope>
    <source>
        <strain evidence="3 4">VKM Ac-2540</strain>
    </source>
</reference>
<dbReference type="AlphaFoldDB" id="A0A4Q7WML4"/>
<comment type="caution">
    <text evidence="3">The sequence shown here is derived from an EMBL/GenBank/DDBJ whole genome shotgun (WGS) entry which is preliminary data.</text>
</comment>
<dbReference type="InterPro" id="IPR001769">
    <property type="entry name" value="Gingipain"/>
</dbReference>
<dbReference type="EMBL" id="SHKR01000015">
    <property type="protein sequence ID" value="RZU11321.1"/>
    <property type="molecule type" value="Genomic_DNA"/>
</dbReference>
<keyword evidence="4" id="KW-1185">Reference proteome</keyword>
<dbReference type="Gene3D" id="3.40.50.1460">
    <property type="match status" value="1"/>
</dbReference>
<dbReference type="GO" id="GO:0008234">
    <property type="term" value="F:cysteine-type peptidase activity"/>
    <property type="evidence" value="ECO:0007669"/>
    <property type="project" value="InterPro"/>
</dbReference>
<dbReference type="Pfam" id="PF01364">
    <property type="entry name" value="Peptidase_C25"/>
    <property type="match status" value="1"/>
</dbReference>
<dbReference type="OrthoDB" id="8477308at2"/>